<dbReference type="EMBL" id="AXDC01000020">
    <property type="protein sequence ID" value="ERM91917.1"/>
    <property type="molecule type" value="Genomic_DNA"/>
</dbReference>
<feature type="domain" description="Tail spike" evidence="2">
    <location>
        <begin position="25"/>
        <end position="190"/>
    </location>
</feature>
<name>U5CV21_CALSX</name>
<reference evidence="3 4" key="1">
    <citation type="journal article" date="2013" name="Genome Announc.">
        <title>Draft Genome Sequence of an Anaerobic and Extremophilic Bacterium, Caldanaerobacter yonseiensis, Isolated from a Geothermal Hot Stream.</title>
        <authorList>
            <person name="Lee S.J."/>
            <person name="Lee Y.J."/>
            <person name="Park G.S."/>
            <person name="Kim B.C."/>
            <person name="Lee S.J."/>
            <person name="Shin J.H."/>
            <person name="Lee D.W."/>
        </authorList>
    </citation>
    <scope>NUCLEOTIDE SEQUENCE [LARGE SCALE GENOMIC DNA]</scope>
    <source>
        <strain evidence="3 4">KB-1</strain>
    </source>
</reference>
<comment type="caution">
    <text evidence="3">The sequence shown here is derived from an EMBL/GenBank/DDBJ whole genome shotgun (WGS) entry which is preliminary data.</text>
</comment>
<keyword evidence="1" id="KW-0175">Coiled coil</keyword>
<sequence length="824" mass="92443">MIDEITKSSDDEGDFAGIHCFGLGYELKDKNIIEYKKDNINATQALVDALSNTIWTTGYIDADFDLKYRSFDITNTTVLDFVFQIAETFGALIVWDTENRTINLYNPDNIGTDRGLTISYKKYLKSINQEDKDDNIVTRLKVFGKDGLSIERVNPTGTNYIEDFSYFMYPFQRDANKNVLQHSDYMSDSLCNALLDYQDLINSKTSEFNNYLSQLENLEGMLAIKQSELQALQDQLNVVLDAIDEAQTTGQDASSLIIQRDNLNSQISAKQSEINQVMTDIQSIQSQIDNIRNILKLENNFTPEQIKELNQFVIEKVWTDNNYTDDKQLYNDAIKLFEKMKFPTPVINVDIVNFLDIIEEQRNWDKLVLGDIITIKYERFGINVKAKIVEIDFDYENANINITIANTKEIESDEEKFLKMLYKSVSSSAIVDMNKYKWNNTVATVDDVTQILNNVWDTAKRAIEGGVNNSVTIDRRGITIKDPTDPNRFIRMTNGVIGFTNDGGNTFKTVLDASGVYAERLIGKILLGNNLIISDDTGTFNISGNLLTVKDDNAVTRVQLGEYDTTNKKYGLKIVNKTGTTTILDEDGILQTWQEGRTDNVDANHPLVLNIYIPPETISIRKAILRFRLLAFRAYETGASSYTIGTQTSSTVDTVVQTSSNVVWELGTGWLPADWMDMAGDHSHSYTFGGHNHTVTINGVTYITDYAQTGVTITTTTNGSHSHSMYVGHTHTVIIPSHYHTLDIPPHSHGIVYGIYTSTTATNITVKINGVDRTTELGGSFNSDQSNINIAPYLTIGQWNTIELGSSGLGRIDASIFIQAFLGV</sequence>
<dbReference type="RefSeq" id="WP_022588061.1">
    <property type="nucleotide sequence ID" value="NZ_AXDC01000020.1"/>
</dbReference>
<evidence type="ECO:0000259" key="2">
    <source>
        <dbReference type="Pfam" id="PF06605"/>
    </source>
</evidence>
<evidence type="ECO:0000313" key="3">
    <source>
        <dbReference type="EMBL" id="ERM91917.1"/>
    </source>
</evidence>
<organism evidence="3 4">
    <name type="scientific">Caldanaerobacter subterraneus subsp. yonseiensis KB-1</name>
    <dbReference type="NCBI Taxonomy" id="1388761"/>
    <lineage>
        <taxon>Bacteria</taxon>
        <taxon>Bacillati</taxon>
        <taxon>Bacillota</taxon>
        <taxon>Clostridia</taxon>
        <taxon>Thermoanaerobacterales</taxon>
        <taxon>Thermoanaerobacteraceae</taxon>
        <taxon>Caldanaerobacter</taxon>
    </lineage>
</organism>
<evidence type="ECO:0000313" key="4">
    <source>
        <dbReference type="Proteomes" id="UP000016856"/>
    </source>
</evidence>
<evidence type="ECO:0000256" key="1">
    <source>
        <dbReference type="SAM" id="Coils"/>
    </source>
</evidence>
<dbReference type="AlphaFoldDB" id="U5CV21"/>
<gene>
    <name evidence="3" type="ORF">O163_08185</name>
</gene>
<feature type="coiled-coil region" evidence="1">
    <location>
        <begin position="215"/>
        <end position="249"/>
    </location>
</feature>
<dbReference type="PATRIC" id="fig|1388761.3.peg.1648"/>
<proteinExistence type="predicted"/>
<dbReference type="Proteomes" id="UP000016856">
    <property type="component" value="Unassembled WGS sequence"/>
</dbReference>
<dbReference type="Pfam" id="PF06605">
    <property type="entry name" value="Prophage_tail"/>
    <property type="match status" value="1"/>
</dbReference>
<accession>U5CV21</accession>
<protein>
    <recommendedName>
        <fullName evidence="2">Tail spike domain-containing protein</fullName>
    </recommendedName>
</protein>
<dbReference type="NCBIfam" id="TIGR01665">
    <property type="entry name" value="put_anti_recept"/>
    <property type="match status" value="1"/>
</dbReference>
<dbReference type="InterPro" id="IPR007119">
    <property type="entry name" value="Phage_tail_spike_N"/>
</dbReference>
<dbReference type="InterPro" id="IPR010572">
    <property type="entry name" value="Tail_dom"/>
</dbReference>